<dbReference type="InterPro" id="IPR023231">
    <property type="entry name" value="GSKIP_dom_sf"/>
</dbReference>
<comment type="caution">
    <text evidence="3">The sequence shown here is derived from an EMBL/GenBank/DDBJ whole genome shotgun (WGS) entry which is preliminary data.</text>
</comment>
<name>A0A8H7NY25_9APHY</name>
<proteinExistence type="predicted"/>
<dbReference type="Proteomes" id="UP000639403">
    <property type="component" value="Unassembled WGS sequence"/>
</dbReference>
<evidence type="ECO:0000259" key="2">
    <source>
        <dbReference type="Pfam" id="PF05303"/>
    </source>
</evidence>
<protein>
    <recommendedName>
        <fullName evidence="2">GSKIP domain-containing protein</fullName>
    </recommendedName>
</protein>
<dbReference type="EMBL" id="JADOXO010000227">
    <property type="protein sequence ID" value="KAF9808959.1"/>
    <property type="molecule type" value="Genomic_DNA"/>
</dbReference>
<evidence type="ECO:0000313" key="3">
    <source>
        <dbReference type="EMBL" id="KAF9808959.1"/>
    </source>
</evidence>
<dbReference type="Gene3D" id="3.30.2280.10">
    <property type="entry name" value="Hypothetical protein (hspc210)"/>
    <property type="match status" value="1"/>
</dbReference>
<dbReference type="AlphaFoldDB" id="A0A8H7NY25"/>
<feature type="domain" description="GSKIP" evidence="2">
    <location>
        <begin position="40"/>
        <end position="138"/>
    </location>
</feature>
<accession>A0A8H7NY25</accession>
<reference evidence="3" key="2">
    <citation type="journal article" name="Front. Microbiol.">
        <title>Degradative Capacity of Two Strains of Rhodonia placenta: From Phenotype to Genotype.</title>
        <authorList>
            <person name="Kolle M."/>
            <person name="Horta M.A.C."/>
            <person name="Nowrousian M."/>
            <person name="Ohm R.A."/>
            <person name="Benz J.P."/>
            <person name="Pilgard A."/>
        </authorList>
    </citation>
    <scope>NUCLEOTIDE SEQUENCE</scope>
    <source>
        <strain evidence="3">FPRL280</strain>
    </source>
</reference>
<evidence type="ECO:0000256" key="1">
    <source>
        <dbReference type="SAM" id="MobiDB-lite"/>
    </source>
</evidence>
<organism evidence="3 4">
    <name type="scientific">Rhodonia placenta</name>
    <dbReference type="NCBI Taxonomy" id="104341"/>
    <lineage>
        <taxon>Eukaryota</taxon>
        <taxon>Fungi</taxon>
        <taxon>Dikarya</taxon>
        <taxon>Basidiomycota</taxon>
        <taxon>Agaricomycotina</taxon>
        <taxon>Agaricomycetes</taxon>
        <taxon>Polyporales</taxon>
        <taxon>Adustoporiaceae</taxon>
        <taxon>Rhodonia</taxon>
    </lineage>
</organism>
<sequence length="140" mass="15022">MADGHRCGNPSDDSEQIPRTSVPSADDNSRPSTPNFPTAELTSAIGEQCFGIAGFTIVSSTVHEASARVALLEGNTVIISLSSHGYTAGMGPRQERREVPAEITLGRSYESIEDILTVLSSRYADARRDRLFAKLQALSP</sequence>
<evidence type="ECO:0000313" key="4">
    <source>
        <dbReference type="Proteomes" id="UP000639403"/>
    </source>
</evidence>
<dbReference type="InterPro" id="IPR007967">
    <property type="entry name" value="GSKIP_dom"/>
</dbReference>
<feature type="region of interest" description="Disordered" evidence="1">
    <location>
        <begin position="1"/>
        <end position="39"/>
    </location>
</feature>
<reference evidence="3" key="1">
    <citation type="submission" date="2020-11" db="EMBL/GenBank/DDBJ databases">
        <authorList>
            <person name="Koelle M."/>
            <person name="Horta M.A.C."/>
            <person name="Nowrousian M."/>
            <person name="Ohm R.A."/>
            <person name="Benz P."/>
            <person name="Pilgard A."/>
        </authorList>
    </citation>
    <scope>NUCLEOTIDE SEQUENCE</scope>
    <source>
        <strain evidence="3">FPRL280</strain>
    </source>
</reference>
<gene>
    <name evidence="3" type="ORF">IEO21_07681</name>
</gene>
<dbReference type="SUPFAM" id="SSF103107">
    <property type="entry name" value="Hypothetical protein c14orf129, hspc210"/>
    <property type="match status" value="1"/>
</dbReference>
<dbReference type="Pfam" id="PF05303">
    <property type="entry name" value="GSKIP_dom"/>
    <property type="match status" value="1"/>
</dbReference>